<evidence type="ECO:0000259" key="2">
    <source>
        <dbReference type="Pfam" id="PF03551"/>
    </source>
</evidence>
<accession>A0ABW2MKW0</accession>
<dbReference type="RefSeq" id="WP_030089211.1">
    <property type="nucleotide sequence ID" value="NZ_JBHTCK010000012.1"/>
</dbReference>
<dbReference type="InterPro" id="IPR036390">
    <property type="entry name" value="WH_DNA-bd_sf"/>
</dbReference>
<protein>
    <submittedName>
        <fullName evidence="3">PadR family transcriptional regulator</fullName>
    </submittedName>
</protein>
<dbReference type="PANTHER" id="PTHR43252:SF5">
    <property type="entry name" value="TRANSCRIPTIONAL REGULATOR, PADR-LIKE FAMILY"/>
    <property type="match status" value="1"/>
</dbReference>
<organism evidence="3 4">
    <name type="scientific">Streptomyces caviscabies</name>
    <dbReference type="NCBI Taxonomy" id="90079"/>
    <lineage>
        <taxon>Bacteria</taxon>
        <taxon>Bacillati</taxon>
        <taxon>Actinomycetota</taxon>
        <taxon>Actinomycetes</taxon>
        <taxon>Kitasatosporales</taxon>
        <taxon>Streptomycetaceae</taxon>
        <taxon>Streptomyces</taxon>
    </lineage>
</organism>
<dbReference type="PANTHER" id="PTHR43252">
    <property type="entry name" value="TRANSCRIPTIONAL REGULATOR YQJI"/>
    <property type="match status" value="1"/>
</dbReference>
<keyword evidence="4" id="KW-1185">Reference proteome</keyword>
<name>A0ABW2MKW0_9ACTN</name>
<evidence type="ECO:0000313" key="3">
    <source>
        <dbReference type="EMBL" id="MFC7355552.1"/>
    </source>
</evidence>
<dbReference type="Proteomes" id="UP001596509">
    <property type="component" value="Unassembled WGS sequence"/>
</dbReference>
<feature type="compositionally biased region" description="Low complexity" evidence="1">
    <location>
        <begin position="140"/>
        <end position="157"/>
    </location>
</feature>
<evidence type="ECO:0000313" key="4">
    <source>
        <dbReference type="Proteomes" id="UP001596509"/>
    </source>
</evidence>
<dbReference type="InterPro" id="IPR036388">
    <property type="entry name" value="WH-like_DNA-bd_sf"/>
</dbReference>
<reference evidence="4" key="1">
    <citation type="journal article" date="2019" name="Int. J. Syst. Evol. Microbiol.">
        <title>The Global Catalogue of Microorganisms (GCM) 10K type strain sequencing project: providing services to taxonomists for standard genome sequencing and annotation.</title>
        <authorList>
            <consortium name="The Broad Institute Genomics Platform"/>
            <consortium name="The Broad Institute Genome Sequencing Center for Infectious Disease"/>
            <person name="Wu L."/>
            <person name="Ma J."/>
        </authorList>
    </citation>
    <scope>NUCLEOTIDE SEQUENCE [LARGE SCALE GENOMIC DNA]</scope>
    <source>
        <strain evidence="4">ICMP 19430</strain>
    </source>
</reference>
<dbReference type="InterPro" id="IPR005149">
    <property type="entry name" value="Tscrpt_reg_PadR_N"/>
</dbReference>
<dbReference type="SUPFAM" id="SSF46785">
    <property type="entry name" value="Winged helix' DNA-binding domain"/>
    <property type="match status" value="1"/>
</dbReference>
<comment type="caution">
    <text evidence="3">The sequence shown here is derived from an EMBL/GenBank/DDBJ whole genome shotgun (WGS) entry which is preliminary data.</text>
</comment>
<dbReference type="EMBL" id="JBHTCK010000012">
    <property type="protein sequence ID" value="MFC7355552.1"/>
    <property type="molecule type" value="Genomic_DNA"/>
</dbReference>
<sequence length="208" mass="22148">MKAKSTYRKRWGVPGGPDLLDQVPDLLDQVPDLLDRIPGWVDAMTANGLRDTVLRILSGGPRSGAELIEEIGTLRGRPQITAEQLYPLLDQLTDENLVTAGTKDRPRAYALTEEGREAAARRGGSGAFGPFGSFDPFASAGSAGSAGSSGSSDSSGARPGEAHRLLGDVLMAAGRLEWSGDARRREQAAAVLAEARRELYRLLADEEC</sequence>
<evidence type="ECO:0000256" key="1">
    <source>
        <dbReference type="SAM" id="MobiDB-lite"/>
    </source>
</evidence>
<feature type="domain" description="Transcription regulator PadR N-terminal" evidence="2">
    <location>
        <begin position="53"/>
        <end position="120"/>
    </location>
</feature>
<gene>
    <name evidence="3" type="ORF">ACFQW9_33390</name>
</gene>
<dbReference type="Pfam" id="PF03551">
    <property type="entry name" value="PadR"/>
    <property type="match status" value="1"/>
</dbReference>
<dbReference type="Gene3D" id="1.10.10.10">
    <property type="entry name" value="Winged helix-like DNA-binding domain superfamily/Winged helix DNA-binding domain"/>
    <property type="match status" value="1"/>
</dbReference>
<proteinExistence type="predicted"/>
<feature type="region of interest" description="Disordered" evidence="1">
    <location>
        <begin position="140"/>
        <end position="161"/>
    </location>
</feature>